<sequence>MKKLWVFLFFIFISMQLFAQNKDYQTITNIHYYNESINKSDVYINERCVLDVYIPKNVKNFSTVIWFHGGGLTGGNKEIPKYLQEKGIAIIGVNYRLSPHVNAAKAIEDAAAATAWVFKNIKNYGGDENLIFISGHSAGGYLASMVALNKDYLAKYNLDANRLAGIIPFSGHTITHFTIRKEKGFPEYKPLIDEFAPLYFVRADAPPMLLITGDRELELFGRYEENAYMQRMMKLAGHQQTTLYELQGFDHGGMAEPAFPLLLKEIKRIEKLKEVKVK</sequence>
<dbReference type="Pfam" id="PF20434">
    <property type="entry name" value="BD-FAE"/>
    <property type="match status" value="1"/>
</dbReference>
<dbReference type="PANTHER" id="PTHR48081:SF9">
    <property type="entry name" value="CARBOXYLESTERASE"/>
    <property type="match status" value="1"/>
</dbReference>
<proteinExistence type="predicted"/>
<reference evidence="4 5" key="1">
    <citation type="submission" date="2018-02" db="EMBL/GenBank/DDBJ databases">
        <title>Draft genome sequence of bacterial isolates from marine environment.</title>
        <authorList>
            <person name="Singh S.K."/>
            <person name="Hill R."/>
            <person name="Major S."/>
            <person name="Cai H."/>
            <person name="Li Y."/>
        </authorList>
    </citation>
    <scope>NUCLEOTIDE SEQUENCE [LARGE SCALE GENOMIC DNA]</scope>
    <source>
        <strain evidence="4 5">IMET F</strain>
    </source>
</reference>
<dbReference type="GO" id="GO:0016787">
    <property type="term" value="F:hydrolase activity"/>
    <property type="evidence" value="ECO:0007669"/>
    <property type="project" value="UniProtKB-KW"/>
</dbReference>
<dbReference type="Gene3D" id="3.40.50.1820">
    <property type="entry name" value="alpha/beta hydrolase"/>
    <property type="match status" value="1"/>
</dbReference>
<feature type="signal peptide" evidence="2">
    <location>
        <begin position="1"/>
        <end position="19"/>
    </location>
</feature>
<comment type="caution">
    <text evidence="4">The sequence shown here is derived from an EMBL/GenBank/DDBJ whole genome shotgun (WGS) entry which is preliminary data.</text>
</comment>
<evidence type="ECO:0000256" key="2">
    <source>
        <dbReference type="SAM" id="SignalP"/>
    </source>
</evidence>
<dbReference type="InterPro" id="IPR029058">
    <property type="entry name" value="AB_hydrolase_fold"/>
</dbReference>
<dbReference type="InterPro" id="IPR049492">
    <property type="entry name" value="BD-FAE-like_dom"/>
</dbReference>
<organism evidence="4 5">
    <name type="scientific">Cloacibacterium normanense</name>
    <dbReference type="NCBI Taxonomy" id="237258"/>
    <lineage>
        <taxon>Bacteria</taxon>
        <taxon>Pseudomonadati</taxon>
        <taxon>Bacteroidota</taxon>
        <taxon>Flavobacteriia</taxon>
        <taxon>Flavobacteriales</taxon>
        <taxon>Weeksellaceae</taxon>
    </lineage>
</organism>
<name>A0A2S7I7K5_9FLAO</name>
<gene>
    <name evidence="4" type="ORF">C3729_00660</name>
</gene>
<protein>
    <submittedName>
        <fullName evidence="4">Lipase</fullName>
    </submittedName>
</protein>
<dbReference type="SUPFAM" id="SSF53474">
    <property type="entry name" value="alpha/beta-Hydrolases"/>
    <property type="match status" value="1"/>
</dbReference>
<dbReference type="Proteomes" id="UP000238565">
    <property type="component" value="Unassembled WGS sequence"/>
</dbReference>
<accession>A0A2S7I7K5</accession>
<dbReference type="EMBL" id="PTPZ01000001">
    <property type="protein sequence ID" value="PPZ92560.1"/>
    <property type="molecule type" value="Genomic_DNA"/>
</dbReference>
<dbReference type="InterPro" id="IPR050300">
    <property type="entry name" value="GDXG_lipolytic_enzyme"/>
</dbReference>
<evidence type="ECO:0000313" key="4">
    <source>
        <dbReference type="EMBL" id="PPZ92560.1"/>
    </source>
</evidence>
<keyword evidence="2" id="KW-0732">Signal</keyword>
<keyword evidence="1" id="KW-0378">Hydrolase</keyword>
<dbReference type="AlphaFoldDB" id="A0A2S7I7K5"/>
<evidence type="ECO:0000259" key="3">
    <source>
        <dbReference type="Pfam" id="PF20434"/>
    </source>
</evidence>
<feature type="domain" description="BD-FAE-like" evidence="3">
    <location>
        <begin position="50"/>
        <end position="215"/>
    </location>
</feature>
<evidence type="ECO:0000256" key="1">
    <source>
        <dbReference type="ARBA" id="ARBA00022801"/>
    </source>
</evidence>
<dbReference type="PANTHER" id="PTHR48081">
    <property type="entry name" value="AB HYDROLASE SUPERFAMILY PROTEIN C4A8.06C"/>
    <property type="match status" value="1"/>
</dbReference>
<feature type="chain" id="PRO_5015509568" evidence="2">
    <location>
        <begin position="20"/>
        <end position="278"/>
    </location>
</feature>
<dbReference type="RefSeq" id="WP_104792374.1">
    <property type="nucleotide sequence ID" value="NZ_PTPZ01000001.1"/>
</dbReference>
<evidence type="ECO:0000313" key="5">
    <source>
        <dbReference type="Proteomes" id="UP000238565"/>
    </source>
</evidence>